<feature type="signal peptide" evidence="1">
    <location>
        <begin position="1"/>
        <end position="32"/>
    </location>
</feature>
<dbReference type="PANTHER" id="PTHR33286">
    <property type="entry name" value="BIFUNCTIONAL INHIBITOR/LIPID-TRANSFER PROTEIN/SEED STORAGE 2S ALBUMIN SUPERFAMILY PROTEIN"/>
    <property type="match status" value="1"/>
</dbReference>
<dbReference type="AlphaFoldDB" id="A0A833RP61"/>
<protein>
    <submittedName>
        <fullName evidence="3">Putative lipid transfer</fullName>
    </submittedName>
</protein>
<sequence>MGRGASKYAMFAAVIVAVIVMILAQGAVPAQAGLSAAACKAERHVTINACKPVVYGMAPSAQCCERVRVTHLECVCPIITPKLAALINVDRAVRLVQGCGRQVPHHFKCGSITTP</sequence>
<dbReference type="Pfam" id="PF14368">
    <property type="entry name" value="LTP_2"/>
    <property type="match status" value="1"/>
</dbReference>
<dbReference type="PANTHER" id="PTHR33286:SF32">
    <property type="entry name" value="BIFUNCTIONAL INHIBITOR_PLANT LIPID TRANSFER PROTEIN_SEED STORAGE HELICAL DOMAIN-CONTAINING PROTEIN"/>
    <property type="match status" value="1"/>
</dbReference>
<dbReference type="EMBL" id="SWLB01000006">
    <property type="protein sequence ID" value="KAF3337774.1"/>
    <property type="molecule type" value="Genomic_DNA"/>
</dbReference>
<reference evidence="3" key="1">
    <citation type="submission" date="2020-01" db="EMBL/GenBank/DDBJ databases">
        <title>Genome sequence of Kobresia littledalei, the first chromosome-level genome in the family Cyperaceae.</title>
        <authorList>
            <person name="Qu G."/>
        </authorList>
    </citation>
    <scope>NUCLEOTIDE SEQUENCE</scope>
    <source>
        <strain evidence="3">C.B.Clarke</strain>
        <tissue evidence="3">Leaf</tissue>
    </source>
</reference>
<comment type="caution">
    <text evidence="3">The sequence shown here is derived from an EMBL/GenBank/DDBJ whole genome shotgun (WGS) entry which is preliminary data.</text>
</comment>
<gene>
    <name evidence="3" type="ORF">FCM35_KLT18361</name>
</gene>
<feature type="domain" description="Bifunctional inhibitor/plant lipid transfer protein/seed storage helical" evidence="2">
    <location>
        <begin position="20"/>
        <end position="109"/>
    </location>
</feature>
<dbReference type="SUPFAM" id="SSF47699">
    <property type="entry name" value="Bifunctional inhibitor/lipid-transfer protein/seed storage 2S albumin"/>
    <property type="match status" value="1"/>
</dbReference>
<evidence type="ECO:0000256" key="1">
    <source>
        <dbReference type="SAM" id="SignalP"/>
    </source>
</evidence>
<evidence type="ECO:0000313" key="3">
    <source>
        <dbReference type="EMBL" id="KAF3337774.1"/>
    </source>
</evidence>
<evidence type="ECO:0000313" key="4">
    <source>
        <dbReference type="Proteomes" id="UP000623129"/>
    </source>
</evidence>
<dbReference type="InterPro" id="IPR036312">
    <property type="entry name" value="Bifun_inhib/LTP/seed_sf"/>
</dbReference>
<dbReference type="Gene3D" id="1.10.110.10">
    <property type="entry name" value="Plant lipid-transfer and hydrophobic proteins"/>
    <property type="match status" value="1"/>
</dbReference>
<dbReference type="InterPro" id="IPR016140">
    <property type="entry name" value="Bifunc_inhib/LTP/seed_store"/>
</dbReference>
<accession>A0A833RP61</accession>
<dbReference type="Proteomes" id="UP000623129">
    <property type="component" value="Unassembled WGS sequence"/>
</dbReference>
<evidence type="ECO:0000259" key="2">
    <source>
        <dbReference type="Pfam" id="PF14368"/>
    </source>
</evidence>
<keyword evidence="4" id="KW-1185">Reference proteome</keyword>
<dbReference type="OrthoDB" id="657519at2759"/>
<proteinExistence type="predicted"/>
<name>A0A833RP61_9POAL</name>
<feature type="chain" id="PRO_5032997065" evidence="1">
    <location>
        <begin position="33"/>
        <end position="115"/>
    </location>
</feature>
<keyword evidence="1" id="KW-0732">Signal</keyword>
<organism evidence="3 4">
    <name type="scientific">Carex littledalei</name>
    <dbReference type="NCBI Taxonomy" id="544730"/>
    <lineage>
        <taxon>Eukaryota</taxon>
        <taxon>Viridiplantae</taxon>
        <taxon>Streptophyta</taxon>
        <taxon>Embryophyta</taxon>
        <taxon>Tracheophyta</taxon>
        <taxon>Spermatophyta</taxon>
        <taxon>Magnoliopsida</taxon>
        <taxon>Liliopsida</taxon>
        <taxon>Poales</taxon>
        <taxon>Cyperaceae</taxon>
        <taxon>Cyperoideae</taxon>
        <taxon>Cariceae</taxon>
        <taxon>Carex</taxon>
        <taxon>Carex subgen. Euthyceras</taxon>
    </lineage>
</organism>